<dbReference type="Pfam" id="PF08235">
    <property type="entry name" value="LNS2"/>
    <property type="match status" value="1"/>
</dbReference>
<reference evidence="2" key="1">
    <citation type="submission" date="2021-01" db="EMBL/GenBank/DDBJ databases">
        <authorList>
            <consortium name="Genoscope - CEA"/>
            <person name="William W."/>
        </authorList>
    </citation>
    <scope>NUCLEOTIDE SEQUENCE</scope>
</reference>
<dbReference type="InterPro" id="IPR013209">
    <property type="entry name" value="LNS2"/>
</dbReference>
<protein>
    <submittedName>
        <fullName evidence="2">(rape) hypothetical protein</fullName>
    </submittedName>
</protein>
<gene>
    <name evidence="2" type="ORF">DARMORV10_A01P42280.1</name>
</gene>
<dbReference type="InterPro" id="IPR026058">
    <property type="entry name" value="LIPIN"/>
</dbReference>
<dbReference type="AlphaFoldDB" id="A0A816YCJ3"/>
<dbReference type="EMBL" id="HG994355">
    <property type="protein sequence ID" value="CAF2155838.1"/>
    <property type="molecule type" value="Genomic_DNA"/>
</dbReference>
<dbReference type="Proteomes" id="UP001295469">
    <property type="component" value="Chromosome A01"/>
</dbReference>
<evidence type="ECO:0000313" key="2">
    <source>
        <dbReference type="EMBL" id="CAF2155838.1"/>
    </source>
</evidence>
<dbReference type="SUPFAM" id="SSF56784">
    <property type="entry name" value="HAD-like"/>
    <property type="match status" value="1"/>
</dbReference>
<name>A0A816YCJ3_BRANA</name>
<dbReference type="PANTHER" id="PTHR12181">
    <property type="entry name" value="LIPIN"/>
    <property type="match status" value="1"/>
</dbReference>
<feature type="domain" description="Lipin/Ned1/Smp2 (LNS2)" evidence="1">
    <location>
        <begin position="2"/>
        <end position="41"/>
    </location>
</feature>
<accession>A0A816YCJ3</accession>
<proteinExistence type="predicted"/>
<dbReference type="InterPro" id="IPR036412">
    <property type="entry name" value="HAD-like_sf"/>
</dbReference>
<evidence type="ECO:0000259" key="1">
    <source>
        <dbReference type="Pfam" id="PF08235"/>
    </source>
</evidence>
<organism evidence="2">
    <name type="scientific">Brassica napus</name>
    <name type="common">Rape</name>
    <dbReference type="NCBI Taxonomy" id="3708"/>
    <lineage>
        <taxon>Eukaryota</taxon>
        <taxon>Viridiplantae</taxon>
        <taxon>Streptophyta</taxon>
        <taxon>Embryophyta</taxon>
        <taxon>Tracheophyta</taxon>
        <taxon>Spermatophyta</taxon>
        <taxon>Magnoliopsida</taxon>
        <taxon>eudicotyledons</taxon>
        <taxon>Gunneridae</taxon>
        <taxon>Pentapetalae</taxon>
        <taxon>rosids</taxon>
        <taxon>malvids</taxon>
        <taxon>Brassicales</taxon>
        <taxon>Brassicaceae</taxon>
        <taxon>Brassiceae</taxon>
        <taxon>Brassica</taxon>
    </lineage>
</organism>
<dbReference type="PANTHER" id="PTHR12181:SF59">
    <property type="entry name" value="PHOSPHATIDATE PHOSPHATASE PAH1"/>
    <property type="match status" value="1"/>
</dbReference>
<sequence length="52" mass="6021">MVDAHIYRWRWDTKIVISDVDGTITKSDVLGQFMPLVGRTGHSLVWPSFFQL</sequence>